<protein>
    <submittedName>
        <fullName evidence="3">Protein phosphatase 2C</fullName>
    </submittedName>
</protein>
<accession>B4W1R8</accession>
<evidence type="ECO:0000313" key="4">
    <source>
        <dbReference type="Proteomes" id="UP000003835"/>
    </source>
</evidence>
<organism evidence="3 4">
    <name type="scientific">Coleofasciculus chthonoplastes PCC 7420</name>
    <dbReference type="NCBI Taxonomy" id="118168"/>
    <lineage>
        <taxon>Bacteria</taxon>
        <taxon>Bacillati</taxon>
        <taxon>Cyanobacteriota</taxon>
        <taxon>Cyanophyceae</taxon>
        <taxon>Coleofasciculales</taxon>
        <taxon>Coleofasciculaceae</taxon>
        <taxon>Coleofasciculus</taxon>
    </lineage>
</organism>
<proteinExistence type="predicted"/>
<dbReference type="EMBL" id="DS989869">
    <property type="protein sequence ID" value="EDX71853.1"/>
    <property type="molecule type" value="Genomic_DNA"/>
</dbReference>
<dbReference type="InterPro" id="IPR036457">
    <property type="entry name" value="PPM-type-like_dom_sf"/>
</dbReference>
<dbReference type="Proteomes" id="UP000003835">
    <property type="component" value="Unassembled WGS sequence"/>
</dbReference>
<evidence type="ECO:0000259" key="2">
    <source>
        <dbReference type="PROSITE" id="PS51746"/>
    </source>
</evidence>
<evidence type="ECO:0000313" key="3">
    <source>
        <dbReference type="EMBL" id="EDX71853.1"/>
    </source>
</evidence>
<sequence length="786" mass="87236">MDNPAATLHCPNYRCQAANPPVNKFCQNCRTPLKRRYLWALGSGIEAYQPESLIANRYVLVNERIVLDTKPATPPDTPQEIPEELLPYLRLSPYRLHIPQVYGRLTGGERRQDSEIWLLEDAPILETDTAGTQGELFPPLRTVWQEATAIRQLNWLWQIANLWQPLSSEGVGTSLLNLDWLRPESSILHLLELHRDEPAAPTLKQLGQCWSQLQPDASSVIKKFFGQLCDQLTQGKIRTAEQLVGLLDQGIKDCGQGQSRHYQIFTGTDSGPVRRHNEDACYPPIGQLWSRSTDENALAIVCDGIGGHEGGEVASELAINVLREQVERLHFDRDHWHPTHLTLQLEQAACAANDAISQQNDSEHRSERQRMGTTLVMAQTSAHEIYITHVGDSRVYWVTRQGCHQITQDDDLASREVRLGYTFYRYAVQQPTSGSLIQALGMASSTTLHPTTQRFILDEDSVFLLCSDGLSDHDRVEQYWQTEILPILDGQRDVPTAADHLIEIANRQNGHDNVTLALVYCQVTASTETAPTELAPPQPESLPLPTTETPSETLATTTIVPSHTKTQPLTRPKRRPWGLMLAIVVLLVVGAGLAYLLLPRRWLQGFVRQSSNSDAPVSVSGTPSPTASPTPTPETVSSLENLALMRVTRSTITNSQGQDVPLLLRLNPPEENLSPIRLIPRGSVLQVIRQSSDSGEEDWLKLRVCSTGTENAEMQSIQTAPASPTLADAKRRRNIYPQVQPGERGWIKVVNIRSNVDLNVNPTLAQKGVCATAPESDALTPSLSSP</sequence>
<dbReference type="RefSeq" id="WP_006105315.1">
    <property type="nucleotide sequence ID" value="NZ_DS989869.1"/>
</dbReference>
<name>B4W1R8_9CYAN</name>
<gene>
    <name evidence="3" type="ORF">MC7420_6939</name>
</gene>
<feature type="region of interest" description="Disordered" evidence="1">
    <location>
        <begin position="530"/>
        <end position="549"/>
    </location>
</feature>
<dbReference type="CDD" id="cd00143">
    <property type="entry name" value="PP2Cc"/>
    <property type="match status" value="1"/>
</dbReference>
<evidence type="ECO:0000256" key="1">
    <source>
        <dbReference type="SAM" id="MobiDB-lite"/>
    </source>
</evidence>
<dbReference type="SMART" id="SM00332">
    <property type="entry name" value="PP2Cc"/>
    <property type="match status" value="1"/>
</dbReference>
<keyword evidence="4" id="KW-1185">Reference proteome</keyword>
<dbReference type="eggNOG" id="COG0631">
    <property type="taxonomic scope" value="Bacteria"/>
</dbReference>
<dbReference type="STRING" id="118168.MC7420_6939"/>
<dbReference type="HOGENOM" id="CLU_017255_0_0_3"/>
<reference evidence="3 4" key="1">
    <citation type="submission" date="2008-07" db="EMBL/GenBank/DDBJ databases">
        <authorList>
            <person name="Tandeau de Marsac N."/>
            <person name="Ferriera S."/>
            <person name="Johnson J."/>
            <person name="Kravitz S."/>
            <person name="Beeson K."/>
            <person name="Sutton G."/>
            <person name="Rogers Y.-H."/>
            <person name="Friedman R."/>
            <person name="Frazier M."/>
            <person name="Venter J.C."/>
        </authorList>
    </citation>
    <scope>NUCLEOTIDE SEQUENCE [LARGE SCALE GENOMIC DNA]</scope>
    <source>
        <strain evidence="3 4">PCC 7420</strain>
    </source>
</reference>
<dbReference type="InterPro" id="IPR001932">
    <property type="entry name" value="PPM-type_phosphatase-like_dom"/>
</dbReference>
<dbReference type="PROSITE" id="PS51746">
    <property type="entry name" value="PPM_2"/>
    <property type="match status" value="1"/>
</dbReference>
<dbReference type="SUPFAM" id="SSF81606">
    <property type="entry name" value="PP2C-like"/>
    <property type="match status" value="1"/>
</dbReference>
<feature type="region of interest" description="Disordered" evidence="1">
    <location>
        <begin position="611"/>
        <end position="636"/>
    </location>
</feature>
<dbReference type="Gene3D" id="3.60.40.10">
    <property type="entry name" value="PPM-type phosphatase domain"/>
    <property type="match status" value="1"/>
</dbReference>
<feature type="domain" description="PPM-type phosphatase" evidence="2">
    <location>
        <begin position="263"/>
        <end position="521"/>
    </location>
</feature>
<feature type="compositionally biased region" description="Low complexity" evidence="1">
    <location>
        <begin position="616"/>
        <end position="625"/>
    </location>
</feature>
<dbReference type="AlphaFoldDB" id="B4W1R8"/>
<dbReference type="Pfam" id="PF13672">
    <property type="entry name" value="PP2C_2"/>
    <property type="match status" value="1"/>
</dbReference>
<dbReference type="OrthoDB" id="495860at2"/>
<dbReference type="SMART" id="SM00331">
    <property type="entry name" value="PP2C_SIG"/>
    <property type="match status" value="1"/>
</dbReference>